<proteinExistence type="predicted"/>
<evidence type="ECO:0000256" key="1">
    <source>
        <dbReference type="SAM" id="MobiDB-lite"/>
    </source>
</evidence>
<name>A0ABW2LCK0_9BACT</name>
<keyword evidence="3" id="KW-1185">Reference proteome</keyword>
<evidence type="ECO:0000313" key="3">
    <source>
        <dbReference type="Proteomes" id="UP001596472"/>
    </source>
</evidence>
<evidence type="ECO:0000313" key="2">
    <source>
        <dbReference type="EMBL" id="MFC7338717.1"/>
    </source>
</evidence>
<sequence>MTVLVLLALGLLSLSSISLRGTKSNSQAIAQANARLSLQMALSQLQLMTGPDARVTAPASAVASVNGPRQLHGVWRSWEGLDHDQRTGRPISPDYDAKLQEGDLSSTSGGRFLGWLVSGEAGEAGADSPADLKEVANTVALLSEGSVGTEPNLEVHVTPTEMESGGAYAWWISGDNTKARLKPIVEPNGSFETSEQMLVSPGPDGSAFSIDDLTEIDKAISRSSLDFFSKQPSEKPSQYFHDVSTFSRGLLTNTANGGWRRDLSLLAENWNRVPQGFSSFTLSPGKVVQAGKSNTTARSSQLPLIYPWVNDWTPSMAFPDCVSWAALVDYATQYKQLTTSGREVARIMNATEAVHPNWADQVRRIPVLARVHLVIALTAEPDSTAAGKSFPSVQVNPVITLWNPYNVALDMSNRDNMPLRLSDAACPINFEFRLGGKSYTQDLAMLAAGSGERNQYNVQANIPVNDPPLWLPGEVRVYSPEGGGAQTLDVGRPIAFKAGYRPDSGRRYRLRDTTTWQGSGKNKIRPVLASQPSSTQFSVGRATLDATFEGPNVEGVGLYFTHKMGGGSNNSTTNVQCMLDKEDSKHMLGEEIRLTATTSSSLSSLASTPQPIVCAISGLRFGRDSNPDRNDIEVNGIHNMNPTVGFMVNGTDRTSATDLKGRFDVFPYNIQLFAVNDPSDPGMPSGIINDLEGYLGSGFNSSDGLSNLVLLELPTRPLRTLGDLQHFNVNACDDSGPYTLNAFGNSRPSPFIESDRIRVSGSGGTEIGHDHSYAINHVLLDDWFVSSVAPETREWSAREDRSMEDVYADHLSGQEPLPNHYYKPATPLDSSEASSAASDFIRQSDAWEKVAAELEVEGMFNINSTSELAWQMLLKRHFGSGNANVLTLDDSTPGNSAARASLNSYGGSPFPRTTLSSDPSAGGLGGGSLLSQPHDFTDKEIEALAREIVVEIKERGPFLSLSEFFNRQLSNDIELARAGAVESALLRLSEGSSSENPYSELQANFSSQASSTDVIGSSLDYPFPEAAKGNMAYGFPGWTRQADVLRSISGVLSARDDTFTIRAYGDAREPGSNKIISRAWCEAVVQRKAEYVDSSSNGGDDKYTLPSESTLNSSANQRFGRVFEIVSFRWLHPDEV</sequence>
<comment type="caution">
    <text evidence="2">The sequence shown here is derived from an EMBL/GenBank/DDBJ whole genome shotgun (WGS) entry which is preliminary data.</text>
</comment>
<dbReference type="RefSeq" id="WP_379714416.1">
    <property type="nucleotide sequence ID" value="NZ_JBHTBS010000009.1"/>
</dbReference>
<organism evidence="2 3">
    <name type="scientific">Haloferula chungangensis</name>
    <dbReference type="NCBI Taxonomy" id="1048331"/>
    <lineage>
        <taxon>Bacteria</taxon>
        <taxon>Pseudomonadati</taxon>
        <taxon>Verrucomicrobiota</taxon>
        <taxon>Verrucomicrobiia</taxon>
        <taxon>Verrucomicrobiales</taxon>
        <taxon>Verrucomicrobiaceae</taxon>
        <taxon>Haloferula</taxon>
    </lineage>
</organism>
<dbReference type="Proteomes" id="UP001596472">
    <property type="component" value="Unassembled WGS sequence"/>
</dbReference>
<accession>A0ABW2LCK0</accession>
<reference evidence="3" key="1">
    <citation type="journal article" date="2019" name="Int. J. Syst. Evol. Microbiol.">
        <title>The Global Catalogue of Microorganisms (GCM) 10K type strain sequencing project: providing services to taxonomists for standard genome sequencing and annotation.</title>
        <authorList>
            <consortium name="The Broad Institute Genomics Platform"/>
            <consortium name="The Broad Institute Genome Sequencing Center for Infectious Disease"/>
            <person name="Wu L."/>
            <person name="Ma J."/>
        </authorList>
    </citation>
    <scope>NUCLEOTIDE SEQUENCE [LARGE SCALE GENOMIC DNA]</scope>
    <source>
        <strain evidence="3">CGMCC 4.1467</strain>
    </source>
</reference>
<feature type="region of interest" description="Disordered" evidence="1">
    <location>
        <begin position="896"/>
        <end position="932"/>
    </location>
</feature>
<feature type="compositionally biased region" description="Polar residues" evidence="1">
    <location>
        <begin position="901"/>
        <end position="914"/>
    </location>
</feature>
<protein>
    <submittedName>
        <fullName evidence="2">Uncharacterized protein</fullName>
    </submittedName>
</protein>
<gene>
    <name evidence="2" type="ORF">ACFQY0_16095</name>
</gene>
<dbReference type="EMBL" id="JBHTBS010000009">
    <property type="protein sequence ID" value="MFC7338717.1"/>
    <property type="molecule type" value="Genomic_DNA"/>
</dbReference>